<dbReference type="Proteomes" id="UP000215914">
    <property type="component" value="Unassembled WGS sequence"/>
</dbReference>
<proteinExistence type="predicted"/>
<feature type="transmembrane region" description="Helical" evidence="1">
    <location>
        <begin position="51"/>
        <end position="84"/>
    </location>
</feature>
<keyword evidence="1" id="KW-0472">Membrane</keyword>
<sequence length="110" mass="12153">MQKFLVNRERTSNHAWILACFTSSDVGSSFMVLVNLSWAILPKVPHISTSVLIVTVVVVYFVFSTTILTLISTFLPAVTFLLVVSHPATVITLSIFACPDMMAQAFFALR</sequence>
<protein>
    <submittedName>
        <fullName evidence="2">Uncharacterized protein</fullName>
    </submittedName>
</protein>
<keyword evidence="3" id="KW-1185">Reference proteome</keyword>
<gene>
    <name evidence="2" type="ORF">HanXRQr2_Chr07g0299461</name>
</gene>
<feature type="transmembrane region" description="Helical" evidence="1">
    <location>
        <begin position="15"/>
        <end position="39"/>
    </location>
</feature>
<name>A0A9K3ILX5_HELAN</name>
<reference evidence="2" key="2">
    <citation type="submission" date="2020-06" db="EMBL/GenBank/DDBJ databases">
        <title>Helianthus annuus Genome sequencing and assembly Release 2.</title>
        <authorList>
            <person name="Gouzy J."/>
            <person name="Langlade N."/>
            <person name="Munos S."/>
        </authorList>
    </citation>
    <scope>NUCLEOTIDE SEQUENCE</scope>
    <source>
        <tissue evidence="2">Leaves</tissue>
    </source>
</reference>
<organism evidence="2 3">
    <name type="scientific">Helianthus annuus</name>
    <name type="common">Common sunflower</name>
    <dbReference type="NCBI Taxonomy" id="4232"/>
    <lineage>
        <taxon>Eukaryota</taxon>
        <taxon>Viridiplantae</taxon>
        <taxon>Streptophyta</taxon>
        <taxon>Embryophyta</taxon>
        <taxon>Tracheophyta</taxon>
        <taxon>Spermatophyta</taxon>
        <taxon>Magnoliopsida</taxon>
        <taxon>eudicotyledons</taxon>
        <taxon>Gunneridae</taxon>
        <taxon>Pentapetalae</taxon>
        <taxon>asterids</taxon>
        <taxon>campanulids</taxon>
        <taxon>Asterales</taxon>
        <taxon>Asteraceae</taxon>
        <taxon>Asteroideae</taxon>
        <taxon>Heliantheae alliance</taxon>
        <taxon>Heliantheae</taxon>
        <taxon>Helianthus</taxon>
    </lineage>
</organism>
<accession>A0A9K3ILX5</accession>
<comment type="caution">
    <text evidence="2">The sequence shown here is derived from an EMBL/GenBank/DDBJ whole genome shotgun (WGS) entry which is preliminary data.</text>
</comment>
<reference evidence="2" key="1">
    <citation type="journal article" date="2017" name="Nature">
        <title>The sunflower genome provides insights into oil metabolism, flowering and Asterid evolution.</title>
        <authorList>
            <person name="Badouin H."/>
            <person name="Gouzy J."/>
            <person name="Grassa C.J."/>
            <person name="Murat F."/>
            <person name="Staton S.E."/>
            <person name="Cottret L."/>
            <person name="Lelandais-Briere C."/>
            <person name="Owens G.L."/>
            <person name="Carrere S."/>
            <person name="Mayjonade B."/>
            <person name="Legrand L."/>
            <person name="Gill N."/>
            <person name="Kane N.C."/>
            <person name="Bowers J.E."/>
            <person name="Hubner S."/>
            <person name="Bellec A."/>
            <person name="Berard A."/>
            <person name="Berges H."/>
            <person name="Blanchet N."/>
            <person name="Boniface M.C."/>
            <person name="Brunel D."/>
            <person name="Catrice O."/>
            <person name="Chaidir N."/>
            <person name="Claudel C."/>
            <person name="Donnadieu C."/>
            <person name="Faraut T."/>
            <person name="Fievet G."/>
            <person name="Helmstetter N."/>
            <person name="King M."/>
            <person name="Knapp S.J."/>
            <person name="Lai Z."/>
            <person name="Le Paslier M.C."/>
            <person name="Lippi Y."/>
            <person name="Lorenzon L."/>
            <person name="Mandel J.R."/>
            <person name="Marage G."/>
            <person name="Marchand G."/>
            <person name="Marquand E."/>
            <person name="Bret-Mestries E."/>
            <person name="Morien E."/>
            <person name="Nambeesan S."/>
            <person name="Nguyen T."/>
            <person name="Pegot-Espagnet P."/>
            <person name="Pouilly N."/>
            <person name="Raftis F."/>
            <person name="Sallet E."/>
            <person name="Schiex T."/>
            <person name="Thomas J."/>
            <person name="Vandecasteele C."/>
            <person name="Vares D."/>
            <person name="Vear F."/>
            <person name="Vautrin S."/>
            <person name="Crespi M."/>
            <person name="Mangin B."/>
            <person name="Burke J.M."/>
            <person name="Salse J."/>
            <person name="Munos S."/>
            <person name="Vincourt P."/>
            <person name="Rieseberg L.H."/>
            <person name="Langlade N.B."/>
        </authorList>
    </citation>
    <scope>NUCLEOTIDE SEQUENCE</scope>
    <source>
        <tissue evidence="2">Leaves</tissue>
    </source>
</reference>
<dbReference type="EMBL" id="MNCJ02000322">
    <property type="protein sequence ID" value="KAF5798990.1"/>
    <property type="molecule type" value="Genomic_DNA"/>
</dbReference>
<keyword evidence="1" id="KW-1133">Transmembrane helix</keyword>
<evidence type="ECO:0000313" key="2">
    <source>
        <dbReference type="EMBL" id="KAF5798990.1"/>
    </source>
</evidence>
<evidence type="ECO:0000256" key="1">
    <source>
        <dbReference type="SAM" id="Phobius"/>
    </source>
</evidence>
<dbReference type="AlphaFoldDB" id="A0A9K3ILX5"/>
<keyword evidence="1" id="KW-0812">Transmembrane</keyword>
<evidence type="ECO:0000313" key="3">
    <source>
        <dbReference type="Proteomes" id="UP000215914"/>
    </source>
</evidence>
<dbReference type="Gramene" id="mRNA:HanXRQr2_Chr07g0299461">
    <property type="protein sequence ID" value="CDS:HanXRQr2_Chr07g0299461.1"/>
    <property type="gene ID" value="HanXRQr2_Chr07g0299461"/>
</dbReference>